<dbReference type="SMR" id="A0A6B9RTI6"/>
<reference evidence="6" key="1">
    <citation type="submission" date="2019-01" db="EMBL/GenBank/DDBJ databases">
        <title>Molecular characterization and expression analysis of an antimicrobial peptide, in the small abalone Haliotis diversicolor.</title>
        <authorList>
            <person name="Yao T."/>
        </authorList>
    </citation>
    <scope>NUCLEOTIDE SEQUENCE</scope>
</reference>
<evidence type="ECO:0000256" key="3">
    <source>
        <dbReference type="ARBA" id="ARBA00022525"/>
    </source>
</evidence>
<name>A0A6B9RTI6_HALDV</name>
<evidence type="ECO:0000256" key="1">
    <source>
        <dbReference type="ARBA" id="ARBA00004613"/>
    </source>
</evidence>
<dbReference type="AlphaFoldDB" id="A0A6B9RTI6"/>
<evidence type="ECO:0000256" key="5">
    <source>
        <dbReference type="SAM" id="SignalP"/>
    </source>
</evidence>
<evidence type="ECO:0000313" key="6">
    <source>
        <dbReference type="EMBL" id="QHI06026.1"/>
    </source>
</evidence>
<comment type="similarity">
    <text evidence="2">Belongs to the macin family.</text>
</comment>
<keyword evidence="3" id="KW-0964">Secreted</keyword>
<dbReference type="Gene3D" id="3.30.30.100">
    <property type="match status" value="1"/>
</dbReference>
<proteinExistence type="evidence at transcript level"/>
<dbReference type="GO" id="GO:0005576">
    <property type="term" value="C:extracellular region"/>
    <property type="evidence" value="ECO:0007669"/>
    <property type="project" value="UniProtKB-SubCell"/>
</dbReference>
<evidence type="ECO:0000256" key="2">
    <source>
        <dbReference type="ARBA" id="ARBA00010366"/>
    </source>
</evidence>
<dbReference type="InterPro" id="IPR029230">
    <property type="entry name" value="Macin"/>
</dbReference>
<dbReference type="InterPro" id="IPR038456">
    <property type="entry name" value="Macin_sf"/>
</dbReference>
<protein>
    <submittedName>
        <fullName evidence="6">Mytimacin-6</fullName>
    </submittedName>
</protein>
<dbReference type="Pfam" id="PF14865">
    <property type="entry name" value="Macin"/>
    <property type="match status" value="1"/>
</dbReference>
<feature type="chain" id="PRO_5025469190" evidence="5">
    <location>
        <begin position="20"/>
        <end position="80"/>
    </location>
</feature>
<evidence type="ECO:0000256" key="4">
    <source>
        <dbReference type="ARBA" id="ARBA00023157"/>
    </source>
</evidence>
<feature type="signal peptide" evidence="5">
    <location>
        <begin position="1"/>
        <end position="19"/>
    </location>
</feature>
<keyword evidence="4" id="KW-1015">Disulfide bond</keyword>
<accession>A0A6B9RTI6</accession>
<organism evidence="6">
    <name type="scientific">Haliotis diversicolor</name>
    <name type="common">Abalone</name>
    <name type="synonym">Sulculus diversicolor</name>
    <dbReference type="NCBI Taxonomy" id="36095"/>
    <lineage>
        <taxon>Eukaryota</taxon>
        <taxon>Metazoa</taxon>
        <taxon>Spiralia</taxon>
        <taxon>Lophotrochozoa</taxon>
        <taxon>Mollusca</taxon>
        <taxon>Gastropoda</taxon>
        <taxon>Vetigastropoda</taxon>
        <taxon>Lepetellida</taxon>
        <taxon>Haliotoidea</taxon>
        <taxon>Haliotidae</taxon>
        <taxon>Haliotis</taxon>
    </lineage>
</organism>
<comment type="subcellular location">
    <subcellularLocation>
        <location evidence="1">Secreted</location>
    </subcellularLocation>
</comment>
<dbReference type="EMBL" id="MK358139">
    <property type="protein sequence ID" value="QHI06026.1"/>
    <property type="molecule type" value="mRNA"/>
</dbReference>
<sequence>MFFTVVLLASLMVLPQVEAGCWETWSRCSGWSSSLTGILWKSCNDRCKELGKSGGKCVLRDASDCWMTDKAYQCVCNNRK</sequence>
<dbReference type="GO" id="GO:0006952">
    <property type="term" value="P:defense response"/>
    <property type="evidence" value="ECO:0007669"/>
    <property type="project" value="InterPro"/>
</dbReference>
<keyword evidence="5" id="KW-0732">Signal</keyword>